<dbReference type="EMBL" id="CAVMBE010000034">
    <property type="protein sequence ID" value="CAK4030058.1"/>
    <property type="molecule type" value="Genomic_DNA"/>
</dbReference>
<keyword evidence="7" id="KW-1185">Reference proteome</keyword>
<evidence type="ECO:0000256" key="2">
    <source>
        <dbReference type="ARBA" id="ARBA00023242"/>
    </source>
</evidence>
<dbReference type="Pfam" id="PF00172">
    <property type="entry name" value="Zn_clus"/>
    <property type="match status" value="1"/>
</dbReference>
<organism evidence="6 7">
    <name type="scientific">Lecanosticta acicola</name>
    <dbReference type="NCBI Taxonomy" id="111012"/>
    <lineage>
        <taxon>Eukaryota</taxon>
        <taxon>Fungi</taxon>
        <taxon>Dikarya</taxon>
        <taxon>Ascomycota</taxon>
        <taxon>Pezizomycotina</taxon>
        <taxon>Dothideomycetes</taxon>
        <taxon>Dothideomycetidae</taxon>
        <taxon>Mycosphaerellales</taxon>
        <taxon>Mycosphaerellaceae</taxon>
        <taxon>Lecanosticta</taxon>
    </lineage>
</organism>
<dbReference type="PROSITE" id="PS00463">
    <property type="entry name" value="ZN2_CY6_FUNGAL_1"/>
    <property type="match status" value="1"/>
</dbReference>
<evidence type="ECO:0000313" key="6">
    <source>
        <dbReference type="EMBL" id="CAK4030058.1"/>
    </source>
</evidence>
<keyword evidence="3" id="KW-0175">Coiled coil</keyword>
<evidence type="ECO:0000256" key="3">
    <source>
        <dbReference type="SAM" id="Coils"/>
    </source>
</evidence>
<keyword evidence="1" id="KW-0479">Metal-binding</keyword>
<feature type="coiled-coil region" evidence="3">
    <location>
        <begin position="168"/>
        <end position="195"/>
    </location>
</feature>
<sequence>MDGNGQHPGPAPSPATRGPAPYPPAMSSHGSISGPMHPAAPIHTGPEQHHPSNRPASPAIMQAQPNGLAQPYGYGNLPGSTSAPTGIMTDQYMTNDSAMSTPGISPTHHSAAALSAQQKRAYRQRRKDPSCDACRERKVKCDATDTSSCSECTSRGVKCQFTKETNRRMSSIKQVQDLEKQLSMAKQQINQLRGMLQDGGAAEMNTSVPNIPSLRLLDATAKERRSAPQPLEGFDEVRQNIRTFGKGIFKPPPPYRQFAPQPIYSHASHPPLPPKHVADRLLSFYHGSVHLYAPHVHWPTFVQEYEEVYRAGSFQSCRQNWIALFYAVLACGTLMDPPVNAGEEGEGARFLEISMRSNDTWSDELSLDHVRTCLLVSIYHVEMNLRTPGWVWLGAAVRSAQDLGLHIDQGSYSPMEAEMRRRAWWSVYNWDRVLALELGKPLLIDDDDCDVNEPVPVDDDCIRPSGITMPPPGQVTPSGLLAVIPVTRTTAQLKKTLKSQSIGTSTLATCDEHFRAIMASWPDPYPIGSQAHLEPGLLTAACSLLTQRLFLYRHNLSPACRPHERRDALDRCVTVAQDAAEYVQRTLRHPSTSPEQGFLSPPHLANWSSRVRTMCPAFFCTFLWRCELILCLRGEFAAALTLSHASAAVGPMRRRNIACGRFLAFFLDKLIGRLRAGASFQALETDEEMLAYASGDLQGCEDGGWVWAGSECGASLYQQQAVVTGAGGDKPALQAEQLSTSTLSEREAQDWGGWEHIRRTLDQLSQEQQGQQAQPTSAPSQQPPPQPMPASQGPPSYPSQPPNLAPHTSTQPPPGSLSPHPSNGGGNGSGNGNGNGGAGSSRISIRDIM</sequence>
<gene>
    <name evidence="6" type="ORF">LECACI_7A005383</name>
</gene>
<dbReference type="SUPFAM" id="SSF57701">
    <property type="entry name" value="Zn2/Cys6 DNA-binding domain"/>
    <property type="match status" value="1"/>
</dbReference>
<protein>
    <submittedName>
        <fullName evidence="6">Related to ZFR1 regulator of fumonisin biosynthesis</fullName>
    </submittedName>
</protein>
<feature type="compositionally biased region" description="Polar residues" evidence="4">
    <location>
        <begin position="91"/>
        <end position="108"/>
    </location>
</feature>
<feature type="compositionally biased region" description="Gly residues" evidence="4">
    <location>
        <begin position="823"/>
        <end position="839"/>
    </location>
</feature>
<evidence type="ECO:0000256" key="4">
    <source>
        <dbReference type="SAM" id="MobiDB-lite"/>
    </source>
</evidence>
<dbReference type="CDD" id="cd00067">
    <property type="entry name" value="GAL4"/>
    <property type="match status" value="1"/>
</dbReference>
<comment type="caution">
    <text evidence="6">The sequence shown here is derived from an EMBL/GenBank/DDBJ whole genome shotgun (WGS) entry which is preliminary data.</text>
</comment>
<evidence type="ECO:0000259" key="5">
    <source>
        <dbReference type="PROSITE" id="PS50048"/>
    </source>
</evidence>
<evidence type="ECO:0000313" key="7">
    <source>
        <dbReference type="Proteomes" id="UP001296104"/>
    </source>
</evidence>
<accession>A0AAI8Z092</accession>
<dbReference type="InterPro" id="IPR036864">
    <property type="entry name" value="Zn2-C6_fun-type_DNA-bd_sf"/>
</dbReference>
<name>A0AAI8Z092_9PEZI</name>
<dbReference type="GO" id="GO:0003677">
    <property type="term" value="F:DNA binding"/>
    <property type="evidence" value="ECO:0007669"/>
    <property type="project" value="InterPro"/>
</dbReference>
<dbReference type="Pfam" id="PF04082">
    <property type="entry name" value="Fungal_trans"/>
    <property type="match status" value="1"/>
</dbReference>
<feature type="region of interest" description="Disordered" evidence="4">
    <location>
        <begin position="763"/>
        <end position="849"/>
    </location>
</feature>
<dbReference type="CDD" id="cd12148">
    <property type="entry name" value="fungal_TF_MHR"/>
    <property type="match status" value="1"/>
</dbReference>
<keyword evidence="2" id="KW-0539">Nucleus</keyword>
<feature type="domain" description="Zn(2)-C6 fungal-type" evidence="5">
    <location>
        <begin position="130"/>
        <end position="161"/>
    </location>
</feature>
<reference evidence="6" key="1">
    <citation type="submission" date="2023-11" db="EMBL/GenBank/DDBJ databases">
        <authorList>
            <person name="Alioto T."/>
            <person name="Alioto T."/>
            <person name="Gomez Garrido J."/>
        </authorList>
    </citation>
    <scope>NUCLEOTIDE SEQUENCE</scope>
</reference>
<dbReference type="InterPro" id="IPR007219">
    <property type="entry name" value="XnlR_reg_dom"/>
</dbReference>
<proteinExistence type="predicted"/>
<dbReference type="InterPro" id="IPR001138">
    <property type="entry name" value="Zn2Cys6_DnaBD"/>
</dbReference>
<dbReference type="PANTHER" id="PTHR46910:SF1">
    <property type="entry name" value="MISCELLANEOUS ZN(II)2CYS6 TRANSCRIPTION FACTOR (EUROFUNG)-RELATED"/>
    <property type="match status" value="1"/>
</dbReference>
<dbReference type="PANTHER" id="PTHR46910">
    <property type="entry name" value="TRANSCRIPTION FACTOR PDR1"/>
    <property type="match status" value="1"/>
</dbReference>
<dbReference type="Proteomes" id="UP001296104">
    <property type="component" value="Unassembled WGS sequence"/>
</dbReference>
<dbReference type="Gene3D" id="4.10.240.10">
    <property type="entry name" value="Zn(2)-C6 fungal-type DNA-binding domain"/>
    <property type="match status" value="1"/>
</dbReference>
<evidence type="ECO:0000256" key="1">
    <source>
        <dbReference type="ARBA" id="ARBA00022723"/>
    </source>
</evidence>
<dbReference type="GO" id="GO:0008270">
    <property type="term" value="F:zinc ion binding"/>
    <property type="evidence" value="ECO:0007669"/>
    <property type="project" value="InterPro"/>
</dbReference>
<feature type="region of interest" description="Disordered" evidence="4">
    <location>
        <begin position="1"/>
        <end position="134"/>
    </location>
</feature>
<dbReference type="AlphaFoldDB" id="A0AAI8Z092"/>
<dbReference type="InterPro" id="IPR050987">
    <property type="entry name" value="AtrR-like"/>
</dbReference>
<dbReference type="SMART" id="SM00906">
    <property type="entry name" value="Fungal_trans"/>
    <property type="match status" value="1"/>
</dbReference>
<dbReference type="GO" id="GO:0000981">
    <property type="term" value="F:DNA-binding transcription factor activity, RNA polymerase II-specific"/>
    <property type="evidence" value="ECO:0007669"/>
    <property type="project" value="InterPro"/>
</dbReference>
<dbReference type="PROSITE" id="PS50048">
    <property type="entry name" value="ZN2_CY6_FUNGAL_2"/>
    <property type="match status" value="1"/>
</dbReference>
<dbReference type="GO" id="GO:0006351">
    <property type="term" value="P:DNA-templated transcription"/>
    <property type="evidence" value="ECO:0007669"/>
    <property type="project" value="InterPro"/>
</dbReference>
<feature type="compositionally biased region" description="Low complexity" evidence="4">
    <location>
        <begin position="763"/>
        <end position="780"/>
    </location>
</feature>
<dbReference type="SMART" id="SM00066">
    <property type="entry name" value="GAL4"/>
    <property type="match status" value="1"/>
</dbReference>
<feature type="compositionally biased region" description="Pro residues" evidence="4">
    <location>
        <begin position="795"/>
        <end position="804"/>
    </location>
</feature>